<organism evidence="1 2">
    <name type="scientific">Rugamonas rubra</name>
    <dbReference type="NCBI Taxonomy" id="758825"/>
    <lineage>
        <taxon>Bacteria</taxon>
        <taxon>Pseudomonadati</taxon>
        <taxon>Pseudomonadota</taxon>
        <taxon>Betaproteobacteria</taxon>
        <taxon>Burkholderiales</taxon>
        <taxon>Oxalobacteraceae</taxon>
        <taxon>Telluria group</taxon>
        <taxon>Rugamonas</taxon>
    </lineage>
</organism>
<dbReference type="Proteomes" id="UP000199470">
    <property type="component" value="Unassembled WGS sequence"/>
</dbReference>
<dbReference type="EMBL" id="FOTW01000020">
    <property type="protein sequence ID" value="SFM44288.1"/>
    <property type="molecule type" value="Genomic_DNA"/>
</dbReference>
<accession>A0A1I4QW52</accession>
<dbReference type="RefSeq" id="WP_093389556.1">
    <property type="nucleotide sequence ID" value="NZ_FOTW01000020.1"/>
</dbReference>
<gene>
    <name evidence="1" type="ORF">SAMN02982985_04089</name>
</gene>
<dbReference type="AlphaFoldDB" id="A0A1I4QW52"/>
<reference evidence="1 2" key="1">
    <citation type="submission" date="2016-10" db="EMBL/GenBank/DDBJ databases">
        <authorList>
            <person name="de Groot N.N."/>
        </authorList>
    </citation>
    <scope>NUCLEOTIDE SEQUENCE [LARGE SCALE GENOMIC DNA]</scope>
    <source>
        <strain evidence="1 2">ATCC 43154</strain>
    </source>
</reference>
<evidence type="ECO:0000313" key="2">
    <source>
        <dbReference type="Proteomes" id="UP000199470"/>
    </source>
</evidence>
<name>A0A1I4QW52_9BURK</name>
<sequence>MNIAKNMESVFVAVAVVLGLASYTTTDVPVRAAMPAAQFVGAGATAPAKMQVVSAPRLAVVRQAKSLG</sequence>
<keyword evidence="2" id="KW-1185">Reference proteome</keyword>
<protein>
    <submittedName>
        <fullName evidence="1">Uncharacterized protein</fullName>
    </submittedName>
</protein>
<evidence type="ECO:0000313" key="1">
    <source>
        <dbReference type="EMBL" id="SFM44288.1"/>
    </source>
</evidence>
<proteinExistence type="predicted"/>